<reference evidence="1 2" key="2">
    <citation type="journal article" date="2022" name="Mol. Ecol. Resour.">
        <title>The genomes of chicory, endive, great burdock and yacon provide insights into Asteraceae paleo-polyploidization history and plant inulin production.</title>
        <authorList>
            <person name="Fan W."/>
            <person name="Wang S."/>
            <person name="Wang H."/>
            <person name="Wang A."/>
            <person name="Jiang F."/>
            <person name="Liu H."/>
            <person name="Zhao H."/>
            <person name="Xu D."/>
            <person name="Zhang Y."/>
        </authorList>
    </citation>
    <scope>NUCLEOTIDE SEQUENCE [LARGE SCALE GENOMIC DNA]</scope>
    <source>
        <strain evidence="2">cv. Niubang</strain>
    </source>
</reference>
<keyword evidence="2" id="KW-1185">Reference proteome</keyword>
<dbReference type="Proteomes" id="UP001055879">
    <property type="component" value="Linkage Group LG02"/>
</dbReference>
<protein>
    <submittedName>
        <fullName evidence="1">Uncharacterized protein</fullName>
    </submittedName>
</protein>
<evidence type="ECO:0000313" key="1">
    <source>
        <dbReference type="EMBL" id="KAI3757639.1"/>
    </source>
</evidence>
<comment type="caution">
    <text evidence="1">The sequence shown here is derived from an EMBL/GenBank/DDBJ whole genome shotgun (WGS) entry which is preliminary data.</text>
</comment>
<reference evidence="2" key="1">
    <citation type="journal article" date="2022" name="Mol. Ecol. Resour.">
        <title>The genomes of chicory, endive, great burdock and yacon provide insights into Asteraceae palaeo-polyploidization history and plant inulin production.</title>
        <authorList>
            <person name="Fan W."/>
            <person name="Wang S."/>
            <person name="Wang H."/>
            <person name="Wang A."/>
            <person name="Jiang F."/>
            <person name="Liu H."/>
            <person name="Zhao H."/>
            <person name="Xu D."/>
            <person name="Zhang Y."/>
        </authorList>
    </citation>
    <scope>NUCLEOTIDE SEQUENCE [LARGE SCALE GENOMIC DNA]</scope>
    <source>
        <strain evidence="2">cv. Niubang</strain>
    </source>
</reference>
<sequence>MTSDQLQFFNSQGYLVIESFSSSKEVEALRKRMDQLLDGFDCSSSASIFSTKNQDMRSDCFGDDIQAYSRSCVSWLKDSLETPTARIFLVLYRKVGTGSMEVMQKLDM</sequence>
<organism evidence="1 2">
    <name type="scientific">Arctium lappa</name>
    <name type="common">Greater burdock</name>
    <name type="synonym">Lappa major</name>
    <dbReference type="NCBI Taxonomy" id="4217"/>
    <lineage>
        <taxon>Eukaryota</taxon>
        <taxon>Viridiplantae</taxon>
        <taxon>Streptophyta</taxon>
        <taxon>Embryophyta</taxon>
        <taxon>Tracheophyta</taxon>
        <taxon>Spermatophyta</taxon>
        <taxon>Magnoliopsida</taxon>
        <taxon>eudicotyledons</taxon>
        <taxon>Gunneridae</taxon>
        <taxon>Pentapetalae</taxon>
        <taxon>asterids</taxon>
        <taxon>campanulids</taxon>
        <taxon>Asterales</taxon>
        <taxon>Asteraceae</taxon>
        <taxon>Carduoideae</taxon>
        <taxon>Cardueae</taxon>
        <taxon>Arctiinae</taxon>
        <taxon>Arctium</taxon>
    </lineage>
</organism>
<name>A0ACB9EFC4_ARCLA</name>
<evidence type="ECO:0000313" key="2">
    <source>
        <dbReference type="Proteomes" id="UP001055879"/>
    </source>
</evidence>
<accession>A0ACB9EFC4</accession>
<gene>
    <name evidence="1" type="ORF">L6452_05182</name>
</gene>
<proteinExistence type="predicted"/>
<dbReference type="EMBL" id="CM042048">
    <property type="protein sequence ID" value="KAI3757639.1"/>
    <property type="molecule type" value="Genomic_DNA"/>
</dbReference>